<reference evidence="1" key="1">
    <citation type="submission" date="2021-06" db="EMBL/GenBank/DDBJ databases">
        <authorList>
            <person name="Kallberg Y."/>
            <person name="Tangrot J."/>
            <person name="Rosling A."/>
        </authorList>
    </citation>
    <scope>NUCLEOTIDE SEQUENCE</scope>
    <source>
        <strain evidence="1">28 12/20/2015</strain>
    </source>
</reference>
<keyword evidence="2" id="KW-1185">Reference proteome</keyword>
<organism evidence="1 2">
    <name type="scientific">Cetraspora pellucida</name>
    <dbReference type="NCBI Taxonomy" id="1433469"/>
    <lineage>
        <taxon>Eukaryota</taxon>
        <taxon>Fungi</taxon>
        <taxon>Fungi incertae sedis</taxon>
        <taxon>Mucoromycota</taxon>
        <taxon>Glomeromycotina</taxon>
        <taxon>Glomeromycetes</taxon>
        <taxon>Diversisporales</taxon>
        <taxon>Gigasporaceae</taxon>
        <taxon>Cetraspora</taxon>
    </lineage>
</organism>
<accession>A0ACA9R2Q9</accession>
<proteinExistence type="predicted"/>
<evidence type="ECO:0000313" key="2">
    <source>
        <dbReference type="Proteomes" id="UP000789366"/>
    </source>
</evidence>
<feature type="non-terminal residue" evidence="1">
    <location>
        <position position="1"/>
    </location>
</feature>
<gene>
    <name evidence="1" type="ORF">SPELUC_LOCUS15993</name>
</gene>
<comment type="caution">
    <text evidence="1">The sequence shown here is derived from an EMBL/GenBank/DDBJ whole genome shotgun (WGS) entry which is preliminary data.</text>
</comment>
<evidence type="ECO:0000313" key="1">
    <source>
        <dbReference type="EMBL" id="CAG8774581.1"/>
    </source>
</evidence>
<sequence>LIDEIVIVDTLSPNVIVQRQAANAINEIRKNLLEHIATLKQMLNIENKQITKLKCQADYIHKSAKKKAKLLQKQQIIEKYNSSDKNV</sequence>
<name>A0ACA9R2Q9_9GLOM</name>
<dbReference type="EMBL" id="CAJVPW010056207">
    <property type="protein sequence ID" value="CAG8774581.1"/>
    <property type="molecule type" value="Genomic_DNA"/>
</dbReference>
<dbReference type="Proteomes" id="UP000789366">
    <property type="component" value="Unassembled WGS sequence"/>
</dbReference>
<protein>
    <submittedName>
        <fullName evidence="1">1171_t:CDS:1</fullName>
    </submittedName>
</protein>